<dbReference type="RefSeq" id="WP_217789337.1">
    <property type="nucleotide sequence ID" value="NZ_JAHSPG010000001.1"/>
</dbReference>
<evidence type="ECO:0000313" key="1">
    <source>
        <dbReference type="EMBL" id="MBV4355793.1"/>
    </source>
</evidence>
<dbReference type="Pfam" id="PF06821">
    <property type="entry name" value="Ser_hydrolase"/>
    <property type="match status" value="1"/>
</dbReference>
<organism evidence="1 2">
    <name type="scientific">Pinibacter aurantiacus</name>
    <dbReference type="NCBI Taxonomy" id="2851599"/>
    <lineage>
        <taxon>Bacteria</taxon>
        <taxon>Pseudomonadati</taxon>
        <taxon>Bacteroidota</taxon>
        <taxon>Chitinophagia</taxon>
        <taxon>Chitinophagales</taxon>
        <taxon>Chitinophagaceae</taxon>
        <taxon>Pinibacter</taxon>
    </lineage>
</organism>
<keyword evidence="2" id="KW-1185">Reference proteome</keyword>
<gene>
    <name evidence="1" type="ORF">KTO63_01445</name>
</gene>
<sequence length="173" mass="19316">MTNYFIVPGLGNSGEQHWQSNFERSGENFKRIEQKEWDAPVCSDWIATIDETLKDYDLSTVVLVGHSLACATIAQWAIDNNRQIRGALLVAPSDLEATGYDFPAVGFSVPKTKIPFKTIVVASTNDPWVTIDRAKHFAEIWGSEFINIGDAGHINVDAGYTEWPEGMEILKRL</sequence>
<protein>
    <submittedName>
        <fullName evidence="1">Alpha/beta hydrolase</fullName>
    </submittedName>
</protein>
<dbReference type="AlphaFoldDB" id="A0A9E2S383"/>
<comment type="caution">
    <text evidence="1">The sequence shown here is derived from an EMBL/GenBank/DDBJ whole genome shotgun (WGS) entry which is preliminary data.</text>
</comment>
<name>A0A9E2S383_9BACT</name>
<proteinExistence type="predicted"/>
<reference evidence="1" key="1">
    <citation type="submission" date="2021-06" db="EMBL/GenBank/DDBJ databases">
        <authorList>
            <person name="Huq M.A."/>
        </authorList>
    </citation>
    <scope>NUCLEOTIDE SEQUENCE</scope>
    <source>
        <strain evidence="1">MAH-26</strain>
    </source>
</reference>
<keyword evidence="1" id="KW-0378">Hydrolase</keyword>
<dbReference type="Proteomes" id="UP000812270">
    <property type="component" value="Unassembled WGS sequence"/>
</dbReference>
<dbReference type="GO" id="GO:0016787">
    <property type="term" value="F:hydrolase activity"/>
    <property type="evidence" value="ECO:0007669"/>
    <property type="project" value="UniProtKB-KW"/>
</dbReference>
<dbReference type="InterPro" id="IPR010662">
    <property type="entry name" value="RBBP9/YdeN"/>
</dbReference>
<dbReference type="EMBL" id="JAHSPG010000001">
    <property type="protein sequence ID" value="MBV4355793.1"/>
    <property type="molecule type" value="Genomic_DNA"/>
</dbReference>
<accession>A0A9E2S383</accession>
<evidence type="ECO:0000313" key="2">
    <source>
        <dbReference type="Proteomes" id="UP000812270"/>
    </source>
</evidence>